<keyword evidence="4" id="KW-1185">Reference proteome</keyword>
<sequence>MDSLQKNAAQRHAESNDPRIPIAWRHREMTFNNPCARRTSSPSVTSSSSDDREEVPIVRQHYRPLSRHSNISNMERRDDRLDHYATIRNERLEHFSSSRSDRMDSYSHRNTPPVENYFHGHFRNSANGSTGTLRSTRSVPALAFAAAMEGPDPCPIHGGNHGPMRRHGSLFDIRSPPIGGPLSLAGLDKKNFYGSKHSLINGHPPPPHFQLHPEMPQYLPPHMINPMMRQPHHLGMPVIMEPIPMRDHFNKSMAFHRNGANGYPTKEPIDPYSVEQVCCKGHLIVLWIILGVVTVGVILGIIMGVTIT</sequence>
<organism evidence="3 4">
    <name type="scientific">Araneus ventricosus</name>
    <name type="common">Orbweaver spider</name>
    <name type="synonym">Epeira ventricosa</name>
    <dbReference type="NCBI Taxonomy" id="182803"/>
    <lineage>
        <taxon>Eukaryota</taxon>
        <taxon>Metazoa</taxon>
        <taxon>Ecdysozoa</taxon>
        <taxon>Arthropoda</taxon>
        <taxon>Chelicerata</taxon>
        <taxon>Arachnida</taxon>
        <taxon>Araneae</taxon>
        <taxon>Araneomorphae</taxon>
        <taxon>Entelegynae</taxon>
        <taxon>Araneoidea</taxon>
        <taxon>Araneidae</taxon>
        <taxon>Araneus</taxon>
    </lineage>
</organism>
<evidence type="ECO:0000313" key="4">
    <source>
        <dbReference type="Proteomes" id="UP000499080"/>
    </source>
</evidence>
<protein>
    <submittedName>
        <fullName evidence="3">Uncharacterized protein</fullName>
    </submittedName>
</protein>
<dbReference type="OrthoDB" id="6415020at2759"/>
<dbReference type="EMBL" id="BGPR01000022">
    <property type="protein sequence ID" value="GBL80517.1"/>
    <property type="molecule type" value="Genomic_DNA"/>
</dbReference>
<comment type="caution">
    <text evidence="3">The sequence shown here is derived from an EMBL/GenBank/DDBJ whole genome shotgun (WGS) entry which is preliminary data.</text>
</comment>
<keyword evidence="2" id="KW-0472">Membrane</keyword>
<keyword evidence="2" id="KW-1133">Transmembrane helix</keyword>
<accession>A0A4Y2ALK9</accession>
<reference evidence="3 4" key="1">
    <citation type="journal article" date="2019" name="Sci. Rep.">
        <title>Orb-weaving spider Araneus ventricosus genome elucidates the spidroin gene catalogue.</title>
        <authorList>
            <person name="Kono N."/>
            <person name="Nakamura H."/>
            <person name="Ohtoshi R."/>
            <person name="Moran D.A.P."/>
            <person name="Shinohara A."/>
            <person name="Yoshida Y."/>
            <person name="Fujiwara M."/>
            <person name="Mori M."/>
            <person name="Tomita M."/>
            <person name="Arakawa K."/>
        </authorList>
    </citation>
    <scope>NUCLEOTIDE SEQUENCE [LARGE SCALE GENOMIC DNA]</scope>
</reference>
<keyword evidence="2" id="KW-0812">Transmembrane</keyword>
<dbReference type="AlphaFoldDB" id="A0A4Y2ALK9"/>
<feature type="compositionally biased region" description="Low complexity" evidence="1">
    <location>
        <begin position="38"/>
        <end position="48"/>
    </location>
</feature>
<feature type="transmembrane region" description="Helical" evidence="2">
    <location>
        <begin position="284"/>
        <end position="307"/>
    </location>
</feature>
<evidence type="ECO:0000256" key="2">
    <source>
        <dbReference type="SAM" id="Phobius"/>
    </source>
</evidence>
<gene>
    <name evidence="3" type="ORF">AVEN_225218_1</name>
</gene>
<proteinExistence type="predicted"/>
<dbReference type="Proteomes" id="UP000499080">
    <property type="component" value="Unassembled WGS sequence"/>
</dbReference>
<evidence type="ECO:0000313" key="3">
    <source>
        <dbReference type="EMBL" id="GBL80517.1"/>
    </source>
</evidence>
<feature type="region of interest" description="Disordered" evidence="1">
    <location>
        <begin position="1"/>
        <end position="55"/>
    </location>
</feature>
<name>A0A4Y2ALK9_ARAVE</name>
<evidence type="ECO:0000256" key="1">
    <source>
        <dbReference type="SAM" id="MobiDB-lite"/>
    </source>
</evidence>